<dbReference type="Gene3D" id="3.40.50.2020">
    <property type="match status" value="2"/>
</dbReference>
<keyword evidence="6 12" id="KW-0418">Kinase</keyword>
<keyword evidence="5 12" id="KW-0547">Nucleotide-binding</keyword>
<keyword evidence="4 12" id="KW-0545">Nucleotide biosynthesis</keyword>
<dbReference type="GO" id="GO:0005737">
    <property type="term" value="C:cytoplasm"/>
    <property type="evidence" value="ECO:0007669"/>
    <property type="project" value="UniProtKB-SubCell"/>
</dbReference>
<dbReference type="InterPro" id="IPR029099">
    <property type="entry name" value="Pribosyltran_N"/>
</dbReference>
<dbReference type="EMBL" id="JAAGNX010000001">
    <property type="protein sequence ID" value="NDV61380.1"/>
    <property type="molecule type" value="Genomic_DNA"/>
</dbReference>
<dbReference type="Pfam" id="PF13793">
    <property type="entry name" value="Pribosyltran_N"/>
    <property type="match status" value="1"/>
</dbReference>
<comment type="cofactor">
    <cofactor evidence="12">
        <name>Mg(2+)</name>
        <dbReference type="ChEBI" id="CHEBI:18420"/>
    </cofactor>
    <text evidence="12">Binds 2 Mg(2+) ions per subunit.</text>
</comment>
<keyword evidence="7 12" id="KW-0067">ATP-binding</keyword>
<keyword evidence="3 12" id="KW-0479">Metal-binding</keyword>
<evidence type="ECO:0000256" key="8">
    <source>
        <dbReference type="ARBA" id="ARBA00022842"/>
    </source>
</evidence>
<dbReference type="GO" id="GO:0009156">
    <property type="term" value="P:ribonucleoside monophosphate biosynthetic process"/>
    <property type="evidence" value="ECO:0007669"/>
    <property type="project" value="InterPro"/>
</dbReference>
<accession>A0A6B2M0W5</accession>
<dbReference type="FunFam" id="3.40.50.2020:FF:000001">
    <property type="entry name" value="Ribose-phosphate pyrophosphokinase"/>
    <property type="match status" value="1"/>
</dbReference>
<feature type="binding site" evidence="12">
    <location>
        <position position="220"/>
    </location>
    <ligand>
        <name>D-ribose 5-phosphate</name>
        <dbReference type="ChEBI" id="CHEBI:78346"/>
    </ligand>
</feature>
<dbReference type="InterPro" id="IPR037515">
    <property type="entry name" value="Rib-P_diPkinase_bac"/>
</dbReference>
<comment type="catalytic activity">
    <reaction evidence="9 12">
        <text>D-ribose 5-phosphate + ATP = 5-phospho-alpha-D-ribose 1-diphosphate + AMP + H(+)</text>
        <dbReference type="Rhea" id="RHEA:15609"/>
        <dbReference type="ChEBI" id="CHEBI:15378"/>
        <dbReference type="ChEBI" id="CHEBI:30616"/>
        <dbReference type="ChEBI" id="CHEBI:58017"/>
        <dbReference type="ChEBI" id="CHEBI:78346"/>
        <dbReference type="ChEBI" id="CHEBI:456215"/>
        <dbReference type="EC" id="2.7.6.1"/>
    </reaction>
</comment>
<dbReference type="PROSITE" id="PS00114">
    <property type="entry name" value="PRPP_SYNTHASE"/>
    <property type="match status" value="1"/>
</dbReference>
<dbReference type="GO" id="GO:0002189">
    <property type="term" value="C:ribose phosphate diphosphokinase complex"/>
    <property type="evidence" value="ECO:0007669"/>
    <property type="project" value="TreeGrafter"/>
</dbReference>
<comment type="caution">
    <text evidence="12">Lacks conserved residue(s) required for the propagation of feature annotation.</text>
</comment>
<dbReference type="NCBIfam" id="TIGR01251">
    <property type="entry name" value="ribP_PPkin"/>
    <property type="match status" value="1"/>
</dbReference>
<dbReference type="UniPathway" id="UPA00087">
    <property type="reaction ID" value="UER00172"/>
</dbReference>
<dbReference type="HAMAP" id="MF_00583_B">
    <property type="entry name" value="RibP_PPkinase_B"/>
    <property type="match status" value="1"/>
</dbReference>
<comment type="subunit">
    <text evidence="12">Homohexamer.</text>
</comment>
<dbReference type="GO" id="GO:0006164">
    <property type="term" value="P:purine nucleotide biosynthetic process"/>
    <property type="evidence" value="ECO:0007669"/>
    <property type="project" value="TreeGrafter"/>
</dbReference>
<dbReference type="GO" id="GO:0006015">
    <property type="term" value="P:5-phosphoribose 1-diphosphate biosynthetic process"/>
    <property type="evidence" value="ECO:0007669"/>
    <property type="project" value="UniProtKB-UniRule"/>
</dbReference>
<dbReference type="NCBIfam" id="NF002320">
    <property type="entry name" value="PRK01259.1"/>
    <property type="match status" value="1"/>
</dbReference>
<feature type="binding site" evidence="12">
    <location>
        <begin position="39"/>
        <end position="41"/>
    </location>
    <ligand>
        <name>ATP</name>
        <dbReference type="ChEBI" id="CHEBI:30616"/>
    </ligand>
</feature>
<organism evidence="14 15">
    <name type="scientific">Oceanipulchritudo coccoides</name>
    <dbReference type="NCBI Taxonomy" id="2706888"/>
    <lineage>
        <taxon>Bacteria</taxon>
        <taxon>Pseudomonadati</taxon>
        <taxon>Verrucomicrobiota</taxon>
        <taxon>Opitutia</taxon>
        <taxon>Puniceicoccales</taxon>
        <taxon>Oceanipulchritudinaceae</taxon>
        <taxon>Oceanipulchritudo</taxon>
    </lineage>
</organism>
<comment type="similarity">
    <text evidence="11 12">Belongs to the ribose-phosphate pyrophosphokinase family. Class I subfamily.</text>
</comment>
<proteinExistence type="inferred from homology"/>
<keyword evidence="15" id="KW-1185">Reference proteome</keyword>
<comment type="subcellular location">
    <subcellularLocation>
        <location evidence="12">Cytoplasm</location>
    </subcellularLocation>
</comment>
<dbReference type="PANTHER" id="PTHR10210">
    <property type="entry name" value="RIBOSE-PHOSPHATE DIPHOSPHOKINASE FAMILY MEMBER"/>
    <property type="match status" value="1"/>
</dbReference>
<feature type="binding site" evidence="12">
    <location>
        <position position="196"/>
    </location>
    <ligand>
        <name>D-ribose 5-phosphate</name>
        <dbReference type="ChEBI" id="CHEBI:78346"/>
    </ligand>
</feature>
<keyword evidence="8 12" id="KW-0460">Magnesium</keyword>
<dbReference type="GO" id="GO:0000287">
    <property type="term" value="F:magnesium ion binding"/>
    <property type="evidence" value="ECO:0007669"/>
    <property type="project" value="UniProtKB-UniRule"/>
</dbReference>
<dbReference type="Proteomes" id="UP000478417">
    <property type="component" value="Unassembled WGS sequence"/>
</dbReference>
<dbReference type="SMART" id="SM01400">
    <property type="entry name" value="Pribosyltran_N"/>
    <property type="match status" value="1"/>
</dbReference>
<dbReference type="InterPro" id="IPR005946">
    <property type="entry name" value="Rib-P_diPkinase"/>
</dbReference>
<dbReference type="RefSeq" id="WP_163962262.1">
    <property type="nucleotide sequence ID" value="NZ_JAAGNX010000001.1"/>
</dbReference>
<dbReference type="GO" id="GO:0016301">
    <property type="term" value="F:kinase activity"/>
    <property type="evidence" value="ECO:0007669"/>
    <property type="project" value="UniProtKB-KW"/>
</dbReference>
<dbReference type="GO" id="GO:0005524">
    <property type="term" value="F:ATP binding"/>
    <property type="evidence" value="ECO:0007669"/>
    <property type="project" value="UniProtKB-KW"/>
</dbReference>
<evidence type="ECO:0000256" key="1">
    <source>
        <dbReference type="ARBA" id="ARBA00004996"/>
    </source>
</evidence>
<evidence type="ECO:0000259" key="13">
    <source>
        <dbReference type="Pfam" id="PF13793"/>
    </source>
</evidence>
<dbReference type="GO" id="GO:0004749">
    <property type="term" value="F:ribose phosphate diphosphokinase activity"/>
    <property type="evidence" value="ECO:0007669"/>
    <property type="project" value="UniProtKB-UniRule"/>
</dbReference>
<keyword evidence="12" id="KW-0963">Cytoplasm</keyword>
<gene>
    <name evidence="12" type="primary">prs</name>
    <name evidence="14" type="ORF">G0Q06_02830</name>
</gene>
<evidence type="ECO:0000256" key="9">
    <source>
        <dbReference type="ARBA" id="ARBA00049535"/>
    </source>
</evidence>
<dbReference type="InterPro" id="IPR000836">
    <property type="entry name" value="PRTase_dom"/>
</dbReference>
<evidence type="ECO:0000256" key="2">
    <source>
        <dbReference type="ARBA" id="ARBA00022679"/>
    </source>
</evidence>
<comment type="function">
    <text evidence="10 12">Involved in the biosynthesis of the central metabolite phospho-alpha-D-ribosyl-1-pyrophosphate (PRPP) via the transfer of pyrophosphoryl group from ATP to 1-hydroxyl of ribose-5-phosphate (Rib-5-P).</text>
</comment>
<dbReference type="AlphaFoldDB" id="A0A6B2M0W5"/>
<evidence type="ECO:0000313" key="14">
    <source>
        <dbReference type="EMBL" id="NDV61380.1"/>
    </source>
</evidence>
<evidence type="ECO:0000256" key="12">
    <source>
        <dbReference type="HAMAP-Rule" id="MF_00583"/>
    </source>
</evidence>
<evidence type="ECO:0000256" key="7">
    <source>
        <dbReference type="ARBA" id="ARBA00022840"/>
    </source>
</evidence>
<name>A0A6B2M0W5_9BACT</name>
<comment type="pathway">
    <text evidence="1 12">Metabolic intermediate biosynthesis; 5-phospho-alpha-D-ribose 1-diphosphate biosynthesis; 5-phospho-alpha-D-ribose 1-diphosphate from D-ribose 5-phosphate (route I): step 1/1.</text>
</comment>
<feature type="binding site" evidence="12">
    <location>
        <begin position="98"/>
        <end position="99"/>
    </location>
    <ligand>
        <name>ATP</name>
        <dbReference type="ChEBI" id="CHEBI:30616"/>
    </ligand>
</feature>
<dbReference type="EC" id="2.7.6.1" evidence="12"/>
<protein>
    <recommendedName>
        <fullName evidence="12">Ribose-phosphate pyrophosphokinase</fullName>
        <shortName evidence="12">RPPK</shortName>
        <ecNumber evidence="12">2.7.6.1</ecNumber>
    </recommendedName>
    <alternativeName>
        <fullName evidence="12">5-phospho-D-ribosyl alpha-1-diphosphate synthase</fullName>
    </alternativeName>
    <alternativeName>
        <fullName evidence="12">Phosphoribosyl diphosphate synthase</fullName>
    </alternativeName>
    <alternativeName>
        <fullName evidence="12">Phosphoribosyl pyrophosphate synthase</fullName>
        <shortName evidence="12">P-Rib-PP synthase</shortName>
        <shortName evidence="12">PRPP synthase</shortName>
        <shortName evidence="12">PRPPase</shortName>
    </alternativeName>
</protein>
<evidence type="ECO:0000256" key="3">
    <source>
        <dbReference type="ARBA" id="ARBA00022723"/>
    </source>
</evidence>
<feature type="domain" description="Ribose-phosphate pyrophosphokinase N-terminal" evidence="13">
    <location>
        <begin position="6"/>
        <end position="122"/>
    </location>
</feature>
<feature type="binding site" evidence="12">
    <location>
        <position position="132"/>
    </location>
    <ligand>
        <name>Mg(2+)</name>
        <dbReference type="ChEBI" id="CHEBI:18420"/>
    </ligand>
</feature>
<dbReference type="Pfam" id="PF14572">
    <property type="entry name" value="Pribosyl_synth"/>
    <property type="match status" value="1"/>
</dbReference>
<dbReference type="CDD" id="cd06223">
    <property type="entry name" value="PRTases_typeI"/>
    <property type="match status" value="1"/>
</dbReference>
<evidence type="ECO:0000256" key="4">
    <source>
        <dbReference type="ARBA" id="ARBA00022727"/>
    </source>
</evidence>
<keyword evidence="2 12" id="KW-0808">Transferase</keyword>
<feature type="active site" evidence="12">
    <location>
        <position position="194"/>
    </location>
</feature>
<evidence type="ECO:0000256" key="5">
    <source>
        <dbReference type="ARBA" id="ARBA00022741"/>
    </source>
</evidence>
<reference evidence="14 15" key="1">
    <citation type="submission" date="2020-02" db="EMBL/GenBank/DDBJ databases">
        <title>Albibacoteraceae fam. nov., the first described family within the subdivision 4 Verrucomicrobia.</title>
        <authorList>
            <person name="Xi F."/>
        </authorList>
    </citation>
    <scope>NUCLEOTIDE SEQUENCE [LARGE SCALE GENOMIC DNA]</scope>
    <source>
        <strain evidence="14 15">CK1056</strain>
    </source>
</reference>
<dbReference type="SUPFAM" id="SSF53271">
    <property type="entry name" value="PRTase-like"/>
    <property type="match status" value="1"/>
</dbReference>
<dbReference type="InterPro" id="IPR000842">
    <property type="entry name" value="PRib_PP_synth_CS"/>
</dbReference>
<evidence type="ECO:0000256" key="10">
    <source>
        <dbReference type="ARBA" id="ARBA00054914"/>
    </source>
</evidence>
<evidence type="ECO:0000256" key="6">
    <source>
        <dbReference type="ARBA" id="ARBA00022777"/>
    </source>
</evidence>
<dbReference type="InterPro" id="IPR029057">
    <property type="entry name" value="PRTase-like"/>
</dbReference>
<evidence type="ECO:0000256" key="11">
    <source>
        <dbReference type="ARBA" id="ARBA00061444"/>
    </source>
</evidence>
<comment type="caution">
    <text evidence="14">The sequence shown here is derived from an EMBL/GenBank/DDBJ whole genome shotgun (WGS) entry which is preliminary data.</text>
</comment>
<sequence length="315" mass="34394">MQIGEMKILMGSANVPLAKAVCEFVGTEPTHVTLKRFPDKEVFVKIDENIRGKDVFIIQPTCPPANDNLMELLIMIDAARRASANRINAVVPFYGYARQDRKDQPRVPITAKLVANLLVTAGANRVLTMDLHAPQIQGFFDIPVDHLYASTVFFDYLKKFKDENLIVISPDVGGIKMAAAYASMLGTDFGFVAKKRMDATQVEATSVVGDVEGKSVLIVDDLTESAGTLQAAAKILKERGAAKVRAAVSHAVLNSKGYERMQEGFLDELISTNSTPVDCRGLPITILSIAPLLGEAMLRINNHQSVTSLFRIKGF</sequence>
<dbReference type="PANTHER" id="PTHR10210:SF41">
    <property type="entry name" value="RIBOSE-PHOSPHATE PYROPHOSPHOKINASE 1, CHLOROPLASTIC"/>
    <property type="match status" value="1"/>
</dbReference>
<evidence type="ECO:0000313" key="15">
    <source>
        <dbReference type="Proteomes" id="UP000478417"/>
    </source>
</evidence>
<feature type="binding site" evidence="12">
    <location>
        <position position="171"/>
    </location>
    <ligand>
        <name>Mg(2+)</name>
        <dbReference type="ChEBI" id="CHEBI:18420"/>
    </ligand>
</feature>